<keyword evidence="3" id="KW-1185">Reference proteome</keyword>
<accession>A0A9X9MJB7</accession>
<sequence length="110" mass="12568">MSDEELGIYSPFQYVNRRSFLSFSNDENDQAQGYEINPNHILKAGKLVLRGTVCYEMGEESAVVKYSWTRTAGKSEINFMQDVCDTEGVVNYLRADRICKTSGHLRAQFQ</sequence>
<dbReference type="EMBL" id="LR026990">
    <property type="protein sequence ID" value="VDB89062.1"/>
    <property type="molecule type" value="Genomic_DNA"/>
</dbReference>
<dbReference type="Proteomes" id="UP000324639">
    <property type="component" value="Chromosome Bgt_-07"/>
</dbReference>
<evidence type="ECO:0000313" key="3">
    <source>
        <dbReference type="Proteomes" id="UP000324639"/>
    </source>
</evidence>
<evidence type="ECO:0000313" key="2">
    <source>
        <dbReference type="EMBL" id="VDB89062.1"/>
    </source>
</evidence>
<evidence type="ECO:0000259" key="1">
    <source>
        <dbReference type="Pfam" id="PF17667"/>
    </source>
</evidence>
<name>A0A9X9MJB7_BLUGR</name>
<dbReference type="InterPro" id="IPR040976">
    <property type="entry name" value="Pkinase_fungal"/>
</dbReference>
<proteinExistence type="predicted"/>
<gene>
    <name evidence="2" type="ORF">BGT96224V316_LOCUS4832</name>
</gene>
<organism evidence="2 3">
    <name type="scientific">Blumeria graminis f. sp. tritici</name>
    <dbReference type="NCBI Taxonomy" id="62690"/>
    <lineage>
        <taxon>Eukaryota</taxon>
        <taxon>Fungi</taxon>
        <taxon>Dikarya</taxon>
        <taxon>Ascomycota</taxon>
        <taxon>Pezizomycotina</taxon>
        <taxon>Leotiomycetes</taxon>
        <taxon>Erysiphales</taxon>
        <taxon>Erysiphaceae</taxon>
        <taxon>Blumeria</taxon>
    </lineage>
</organism>
<protein>
    <submittedName>
        <fullName evidence="2">Bgt-20047</fullName>
    </submittedName>
</protein>
<reference evidence="2 3" key="1">
    <citation type="submission" date="2018-08" db="EMBL/GenBank/DDBJ databases">
        <authorList>
            <person name="Muller C M."/>
        </authorList>
    </citation>
    <scope>NUCLEOTIDE SEQUENCE [LARGE SCALE GENOMIC DNA]</scope>
</reference>
<feature type="domain" description="Fungal-type protein kinase" evidence="1">
    <location>
        <begin position="1"/>
        <end position="105"/>
    </location>
</feature>
<dbReference type="Pfam" id="PF17667">
    <property type="entry name" value="Pkinase_fungal"/>
    <property type="match status" value="1"/>
</dbReference>
<dbReference type="AlphaFoldDB" id="A0A9X9MJB7"/>